<feature type="compositionally biased region" description="Gly residues" evidence="6">
    <location>
        <begin position="1"/>
        <end position="26"/>
    </location>
</feature>
<feature type="compositionally biased region" description="Gly residues" evidence="6">
    <location>
        <begin position="195"/>
        <end position="212"/>
    </location>
</feature>
<dbReference type="GO" id="GO:0016787">
    <property type="term" value="F:hydrolase activity"/>
    <property type="evidence" value="ECO:0007669"/>
    <property type="project" value="UniProtKB-KW"/>
</dbReference>
<evidence type="ECO:0000256" key="4">
    <source>
        <dbReference type="ARBA" id="ARBA00022806"/>
    </source>
</evidence>
<keyword evidence="4 9" id="KW-0347">Helicase</keyword>
<feature type="region of interest" description="Disordered" evidence="6">
    <location>
        <begin position="1"/>
        <end position="458"/>
    </location>
</feature>
<feature type="region of interest" description="Disordered" evidence="6">
    <location>
        <begin position="1022"/>
        <end position="1043"/>
    </location>
</feature>
<dbReference type="Pfam" id="PF00270">
    <property type="entry name" value="DEAD"/>
    <property type="match status" value="1"/>
</dbReference>
<dbReference type="Gene3D" id="3.40.50.300">
    <property type="entry name" value="P-loop containing nucleotide triphosphate hydrolases"/>
    <property type="match status" value="2"/>
</dbReference>
<dbReference type="GO" id="GO:0005524">
    <property type="term" value="F:ATP binding"/>
    <property type="evidence" value="ECO:0007669"/>
    <property type="project" value="UniProtKB-KW"/>
</dbReference>
<organism evidence="9">
    <name type="scientific">Ascaris suum</name>
    <name type="common">Pig roundworm</name>
    <name type="synonym">Ascaris lumbricoides</name>
    <dbReference type="NCBI Taxonomy" id="6253"/>
    <lineage>
        <taxon>Eukaryota</taxon>
        <taxon>Metazoa</taxon>
        <taxon>Ecdysozoa</taxon>
        <taxon>Nematoda</taxon>
        <taxon>Chromadorea</taxon>
        <taxon>Rhabditida</taxon>
        <taxon>Spirurina</taxon>
        <taxon>Ascaridomorpha</taxon>
        <taxon>Ascaridoidea</taxon>
        <taxon>Ascarididae</taxon>
        <taxon>Ascaris</taxon>
    </lineage>
</organism>
<dbReference type="EC" id="3.6.4.13" evidence="1"/>
<evidence type="ECO:0000313" key="9">
    <source>
        <dbReference type="EMBL" id="ADY39982.1"/>
    </source>
</evidence>
<dbReference type="GO" id="GO:0003676">
    <property type="term" value="F:nucleic acid binding"/>
    <property type="evidence" value="ECO:0007669"/>
    <property type="project" value="InterPro"/>
</dbReference>
<evidence type="ECO:0000256" key="3">
    <source>
        <dbReference type="ARBA" id="ARBA00022801"/>
    </source>
</evidence>
<reference evidence="9" key="1">
    <citation type="journal article" date="2011" name="Genome Res.">
        <title>Deep small RNA sequencing from the nematode Ascaris reveals conservation, functional diversification, and novel developmental profiles.</title>
        <authorList>
            <person name="Wang J."/>
            <person name="Czech B."/>
            <person name="Crunk A."/>
            <person name="Wallace A."/>
            <person name="Mitreva M."/>
            <person name="Hannon G.J."/>
            <person name="Davis R.E."/>
        </authorList>
    </citation>
    <scope>NUCLEOTIDE SEQUENCE</scope>
</reference>
<feature type="region of interest" description="Disordered" evidence="6">
    <location>
        <begin position="988"/>
        <end position="1008"/>
    </location>
</feature>
<dbReference type="InterPro" id="IPR014001">
    <property type="entry name" value="Helicase_ATP-bd"/>
</dbReference>
<evidence type="ECO:0000259" key="8">
    <source>
        <dbReference type="PROSITE" id="PS51194"/>
    </source>
</evidence>
<feature type="compositionally biased region" description="Basic and acidic residues" evidence="6">
    <location>
        <begin position="75"/>
        <end position="104"/>
    </location>
</feature>
<dbReference type="GO" id="GO:0003724">
    <property type="term" value="F:RNA helicase activity"/>
    <property type="evidence" value="ECO:0007669"/>
    <property type="project" value="UniProtKB-EC"/>
</dbReference>
<evidence type="ECO:0000256" key="2">
    <source>
        <dbReference type="ARBA" id="ARBA00022741"/>
    </source>
</evidence>
<feature type="compositionally biased region" description="Basic and acidic residues" evidence="6">
    <location>
        <begin position="225"/>
        <end position="236"/>
    </location>
</feature>
<dbReference type="InterPro" id="IPR011545">
    <property type="entry name" value="DEAD/DEAH_box_helicase_dom"/>
</dbReference>
<feature type="compositionally biased region" description="Basic and acidic residues" evidence="6">
    <location>
        <begin position="38"/>
        <end position="54"/>
    </location>
</feature>
<dbReference type="SMART" id="SM00487">
    <property type="entry name" value="DEXDc"/>
    <property type="match status" value="1"/>
</dbReference>
<feature type="compositionally biased region" description="Gly residues" evidence="6">
    <location>
        <begin position="178"/>
        <end position="188"/>
    </location>
</feature>
<feature type="compositionally biased region" description="Basic and acidic residues" evidence="6">
    <location>
        <begin position="128"/>
        <end position="155"/>
    </location>
</feature>
<feature type="compositionally biased region" description="Basic and acidic residues" evidence="6">
    <location>
        <begin position="256"/>
        <end position="281"/>
    </location>
</feature>
<feature type="compositionally biased region" description="Gly residues" evidence="6">
    <location>
        <begin position="443"/>
        <end position="452"/>
    </location>
</feature>
<keyword evidence="3" id="KW-0378">Hydrolase</keyword>
<dbReference type="AlphaFoldDB" id="F1KQ28"/>
<evidence type="ECO:0000256" key="6">
    <source>
        <dbReference type="SAM" id="MobiDB-lite"/>
    </source>
</evidence>
<proteinExistence type="evidence at transcript level"/>
<sequence length="1066" mass="114547">MATNGGFGRGGGFGNNQDASGGGGFAGSYDRGGFNRGQDIRGDRSNDNFSDGKGRGFGISSGGFRKISVEQNSIEEERGGFRNFDGRLTDSNKRSDSRSEDNDRYTGGCRGFRNEAKGGFDDAFSSSCRDERKSGGNDDPGGRKGFMRESSEFHGRGGRGSRGGRFLDAGEGRFRSGGAVGFSNGGGRGFHDGGRGGFGRGADIRSGGGGEFRSGTERNGGLLNDDEKLGDSREGRFSGSRGDGFRSGDRSGFTGGRERFGGGSGFRDDNSRGEGFHDVGERPQFNESGKFDTVGGGLSEFGANRKPREGMEERRRFSESGGFQGDSRERSSRFNESGGFRSSNKERFGESGGFRNSGEGRLKFSESARFKDGGEERQRFAESGGFRDVDEGRPKLAESGRFRSDDGIDDRRGRRLSGGFGGRTAGGGFGSRGAFQDDPPSGGRAGFGGGRGSSVCGESGGFASRNGAFGDGGGGRGFSRTAAFGSSGFGSSFEGDRGFRRNEERNAGGAREFLNSNFGRCGRNEGDEYGRNDNGIDVRRARSTYVPEDRPLEEMYEEDARNAKYEVGDLDMEVTITGVPQQEKDRKLQDWESANFESLLLKNVRKCSYAVPRRIQAAVIPLIMNGWDLFGHAETGSGKTLAFILPVINGIMKKGAPENTLNAPIALIVAPTRELVSQLYNQTRKVAEGTGVTVAQCYGRTDIAKCLDHIRKGCNILVATPGRLMDFVSKGRVHVRNVEYFILDEADRMLNVDGFQSNMLDLTHTHDFPTSEQRQTMLFSATFDAEVQQFARQLLKSNFAFVSNGKTTSANPRVQQNFIQVSKPEKLNKLCELLEEEQAKSGEVCRTLVFVTRKVDTDTVAMYLSSNGIRACSIHGDREQDQREKALKEFRSGSVKVLLATDVCARGIDVNNLEHVINYDLPTEWIIYVHRIGRTGRMHAGKATSFIDPMEPHDRAMASDLLRIVREVQQEAPQFLIDLAEGLGGLAGTTSRSGETEENSGGGGFAKGGGGFANSGGGFARAGGGGGFASSKPNSKGGFVGDVAKSGFGNAGSARQAAQEAEAEWA</sequence>
<dbReference type="InterPro" id="IPR027417">
    <property type="entry name" value="P-loop_NTPase"/>
</dbReference>
<feature type="domain" description="Helicase C-terminal" evidence="8">
    <location>
        <begin position="826"/>
        <end position="980"/>
    </location>
</feature>
<feature type="compositionally biased region" description="Basic and acidic residues" evidence="6">
    <location>
        <begin position="306"/>
        <end position="318"/>
    </location>
</feature>
<keyword evidence="5" id="KW-0067">ATP-binding</keyword>
<evidence type="ECO:0000259" key="7">
    <source>
        <dbReference type="PROSITE" id="PS51192"/>
    </source>
</evidence>
<feature type="region of interest" description="Disordered" evidence="6">
    <location>
        <begin position="483"/>
        <end position="508"/>
    </location>
</feature>
<accession>F1KQ28</accession>
<dbReference type="PANTHER" id="PTHR47958">
    <property type="entry name" value="ATP-DEPENDENT RNA HELICASE DBP3"/>
    <property type="match status" value="1"/>
</dbReference>
<evidence type="ECO:0000256" key="5">
    <source>
        <dbReference type="ARBA" id="ARBA00022840"/>
    </source>
</evidence>
<feature type="compositionally biased region" description="Basic and acidic residues" evidence="6">
    <location>
        <begin position="494"/>
        <end position="506"/>
    </location>
</feature>
<dbReference type="EMBL" id="JI164043">
    <property type="protein sequence ID" value="ADY39982.1"/>
    <property type="molecule type" value="mRNA"/>
</dbReference>
<keyword evidence="2" id="KW-0547">Nucleotide-binding</keyword>
<dbReference type="Pfam" id="PF00271">
    <property type="entry name" value="Helicase_C"/>
    <property type="match status" value="1"/>
</dbReference>
<dbReference type="PROSITE" id="PS51192">
    <property type="entry name" value="HELICASE_ATP_BIND_1"/>
    <property type="match status" value="1"/>
</dbReference>
<dbReference type="InterPro" id="IPR000629">
    <property type="entry name" value="RNA-helicase_DEAD-box_CS"/>
</dbReference>
<feature type="domain" description="Helicase ATP-binding" evidence="7">
    <location>
        <begin position="620"/>
        <end position="801"/>
    </location>
</feature>
<evidence type="ECO:0000256" key="1">
    <source>
        <dbReference type="ARBA" id="ARBA00012552"/>
    </source>
</evidence>
<protein>
    <recommendedName>
        <fullName evidence="1">RNA helicase</fullName>
        <ecNumber evidence="1">3.6.4.13</ecNumber>
    </recommendedName>
</protein>
<dbReference type="CDD" id="cd18787">
    <property type="entry name" value="SF2_C_DEAD"/>
    <property type="match status" value="1"/>
</dbReference>
<dbReference type="PROSITE" id="PS51194">
    <property type="entry name" value="HELICASE_CTER"/>
    <property type="match status" value="1"/>
</dbReference>
<dbReference type="SMART" id="SM00490">
    <property type="entry name" value="HELICc"/>
    <property type="match status" value="1"/>
</dbReference>
<feature type="compositionally biased region" description="Gly residues" evidence="6">
    <location>
        <begin position="416"/>
        <end position="431"/>
    </location>
</feature>
<dbReference type="InterPro" id="IPR001650">
    <property type="entry name" value="Helicase_C-like"/>
</dbReference>
<dbReference type="SUPFAM" id="SSF52540">
    <property type="entry name" value="P-loop containing nucleoside triphosphate hydrolases"/>
    <property type="match status" value="1"/>
</dbReference>
<name>F1KQ28_ASCSU</name>
<feature type="compositionally biased region" description="Basic and acidic residues" evidence="6">
    <location>
        <begin position="358"/>
        <end position="412"/>
    </location>
</feature>
<dbReference type="PROSITE" id="PS00039">
    <property type="entry name" value="DEAD_ATP_HELICASE"/>
    <property type="match status" value="1"/>
</dbReference>
<feature type="compositionally biased region" description="Low complexity" evidence="6">
    <location>
        <begin position="483"/>
        <end position="493"/>
    </location>
</feature>
<dbReference type="GO" id="GO:0043186">
    <property type="term" value="C:P granule"/>
    <property type="evidence" value="ECO:0007669"/>
    <property type="project" value="UniProtKB-ARBA"/>
</dbReference>